<dbReference type="InterPro" id="IPR013325">
    <property type="entry name" value="RNA_pol_sigma_r2"/>
</dbReference>
<feature type="domain" description="RNA polymerase sigma-70 region 2" evidence="1">
    <location>
        <begin position="11"/>
        <end position="79"/>
    </location>
</feature>
<sequence length="103" mass="11429">MDSLPSNISALYSKNSPKILATLMRLVGASNVDLAEDILQDTFHRAMDNWASNGLPENPGGWLMLTAKRAALDHLRQSSNRLRITKDSLAPSLMSEWSRTYAI</sequence>
<keyword evidence="3" id="KW-1185">Reference proteome</keyword>
<dbReference type="InterPro" id="IPR007627">
    <property type="entry name" value="RNA_pol_sigma70_r2"/>
</dbReference>
<accession>A0ABV7FLB5</accession>
<dbReference type="PANTHER" id="PTHR47756">
    <property type="entry name" value="BLL6612 PROTEIN-RELATED"/>
    <property type="match status" value="1"/>
</dbReference>
<comment type="caution">
    <text evidence="2">The sequence shown here is derived from an EMBL/GenBank/DDBJ whole genome shotgun (WGS) entry which is preliminary data.</text>
</comment>
<evidence type="ECO:0000259" key="1">
    <source>
        <dbReference type="Pfam" id="PF04542"/>
    </source>
</evidence>
<dbReference type="Gene3D" id="1.10.1740.10">
    <property type="match status" value="1"/>
</dbReference>
<gene>
    <name evidence="2" type="ORF">ACFOHL_05720</name>
</gene>
<reference evidence="3" key="1">
    <citation type="journal article" date="2019" name="Int. J. Syst. Evol. Microbiol.">
        <title>The Global Catalogue of Microorganisms (GCM) 10K type strain sequencing project: providing services to taxonomists for standard genome sequencing and annotation.</title>
        <authorList>
            <consortium name="The Broad Institute Genomics Platform"/>
            <consortium name="The Broad Institute Genome Sequencing Center for Infectious Disease"/>
            <person name="Wu L."/>
            <person name="Ma J."/>
        </authorList>
    </citation>
    <scope>NUCLEOTIDE SEQUENCE [LARGE SCALE GENOMIC DNA]</scope>
    <source>
        <strain evidence="3">KCTC 52473</strain>
    </source>
</reference>
<proteinExistence type="predicted"/>
<protein>
    <submittedName>
        <fullName evidence="2">Sigma factor</fullName>
    </submittedName>
</protein>
<organism evidence="2 3">
    <name type="scientific">Agaribacter flavus</name>
    <dbReference type="NCBI Taxonomy" id="1902781"/>
    <lineage>
        <taxon>Bacteria</taxon>
        <taxon>Pseudomonadati</taxon>
        <taxon>Pseudomonadota</taxon>
        <taxon>Gammaproteobacteria</taxon>
        <taxon>Alteromonadales</taxon>
        <taxon>Alteromonadaceae</taxon>
        <taxon>Agaribacter</taxon>
    </lineage>
</organism>
<dbReference type="PANTHER" id="PTHR47756:SF2">
    <property type="entry name" value="BLL6612 PROTEIN"/>
    <property type="match status" value="1"/>
</dbReference>
<evidence type="ECO:0000313" key="2">
    <source>
        <dbReference type="EMBL" id="MFC3121109.1"/>
    </source>
</evidence>
<dbReference type="Pfam" id="PF04542">
    <property type="entry name" value="Sigma70_r2"/>
    <property type="match status" value="1"/>
</dbReference>
<dbReference type="EMBL" id="JBHRSW010000006">
    <property type="protein sequence ID" value="MFC3121109.1"/>
    <property type="molecule type" value="Genomic_DNA"/>
</dbReference>
<dbReference type="SUPFAM" id="SSF88946">
    <property type="entry name" value="Sigma2 domain of RNA polymerase sigma factors"/>
    <property type="match status" value="1"/>
</dbReference>
<dbReference type="Proteomes" id="UP001595478">
    <property type="component" value="Unassembled WGS sequence"/>
</dbReference>
<evidence type="ECO:0000313" key="3">
    <source>
        <dbReference type="Proteomes" id="UP001595478"/>
    </source>
</evidence>
<name>A0ABV7FLB5_9ALTE</name>
<dbReference type="RefSeq" id="WP_376919239.1">
    <property type="nucleotide sequence ID" value="NZ_JBHRSW010000006.1"/>
</dbReference>